<dbReference type="Gramene" id="rna-AYBTSS11_LOCUS6376">
    <property type="protein sequence ID" value="CAJ1933485.1"/>
    <property type="gene ID" value="gene-AYBTSS11_LOCUS6376"/>
</dbReference>
<keyword evidence="2" id="KW-1133">Transmembrane helix</keyword>
<dbReference type="AlphaFoldDB" id="A0AA86VWW7"/>
<dbReference type="PANTHER" id="PTHR33731:SF2">
    <property type="entry name" value="ORGAN-SPECIFIC PROTEIN S2-LIKE"/>
    <property type="match status" value="1"/>
</dbReference>
<dbReference type="InterPro" id="IPR024489">
    <property type="entry name" value="Organ_specific_prot"/>
</dbReference>
<protein>
    <submittedName>
        <fullName evidence="3">Uncharacterized protein</fullName>
    </submittedName>
</protein>
<organism evidence="3 4">
    <name type="scientific">Sphenostylis stenocarpa</name>
    <dbReference type="NCBI Taxonomy" id="92480"/>
    <lineage>
        <taxon>Eukaryota</taxon>
        <taxon>Viridiplantae</taxon>
        <taxon>Streptophyta</taxon>
        <taxon>Embryophyta</taxon>
        <taxon>Tracheophyta</taxon>
        <taxon>Spermatophyta</taxon>
        <taxon>Magnoliopsida</taxon>
        <taxon>eudicotyledons</taxon>
        <taxon>Gunneridae</taxon>
        <taxon>Pentapetalae</taxon>
        <taxon>rosids</taxon>
        <taxon>fabids</taxon>
        <taxon>Fabales</taxon>
        <taxon>Fabaceae</taxon>
        <taxon>Papilionoideae</taxon>
        <taxon>50 kb inversion clade</taxon>
        <taxon>NPAAA clade</taxon>
        <taxon>indigoferoid/millettioid clade</taxon>
        <taxon>Phaseoleae</taxon>
        <taxon>Sphenostylis</taxon>
    </lineage>
</organism>
<gene>
    <name evidence="3" type="ORF">AYBTSS11_LOCUS6376</name>
</gene>
<dbReference type="PANTHER" id="PTHR33731">
    <property type="entry name" value="PROTEIN, PUTATIVE-RELATED"/>
    <property type="match status" value="1"/>
</dbReference>
<evidence type="ECO:0000313" key="3">
    <source>
        <dbReference type="EMBL" id="CAJ1933485.1"/>
    </source>
</evidence>
<evidence type="ECO:0000256" key="1">
    <source>
        <dbReference type="SAM" id="MobiDB-lite"/>
    </source>
</evidence>
<dbReference type="Pfam" id="PF10950">
    <property type="entry name" value="Organ_specific"/>
    <property type="match status" value="3"/>
</dbReference>
<feature type="transmembrane region" description="Helical" evidence="2">
    <location>
        <begin position="29"/>
        <end position="52"/>
    </location>
</feature>
<evidence type="ECO:0000256" key="2">
    <source>
        <dbReference type="SAM" id="Phobius"/>
    </source>
</evidence>
<keyword evidence="4" id="KW-1185">Reference proteome</keyword>
<dbReference type="EMBL" id="OY731399">
    <property type="protein sequence ID" value="CAJ1933485.1"/>
    <property type="molecule type" value="Genomic_DNA"/>
</dbReference>
<name>A0AA86VWW7_9FABA</name>
<feature type="region of interest" description="Disordered" evidence="1">
    <location>
        <begin position="133"/>
        <end position="268"/>
    </location>
</feature>
<proteinExistence type="predicted"/>
<keyword evidence="2" id="KW-0472">Membrane</keyword>
<evidence type="ECO:0000313" key="4">
    <source>
        <dbReference type="Proteomes" id="UP001189624"/>
    </source>
</evidence>
<sequence length="268" mass="30971">MVSESNIDQYENHLTIIKQREEVLYIIELIMRLSLALFPLLFALLLTVTIEARKDTGEYWKMIMKDQQMPEGLQGLLSFQLENNPMTQEQLAKDSNHDCEDPIATNAQVTLEKKVFTKDLDTKVTKINDKSHVNTDFESKPSVSKYGDFEPRPSVTKYDDFEPRPSITKYDDFEPRPSITKYGDFEPRPSVTKYGDFEPRPSVTKYGDFEPRPSLTKYGDFEPRPSVTKYGDFEPRPSVTKYGDFEPRPSATKYGDFEPRPSATKYNN</sequence>
<reference evidence="3" key="1">
    <citation type="submission" date="2023-10" db="EMBL/GenBank/DDBJ databases">
        <authorList>
            <person name="Domelevo Entfellner J.-B."/>
        </authorList>
    </citation>
    <scope>NUCLEOTIDE SEQUENCE</scope>
</reference>
<keyword evidence="2" id="KW-0812">Transmembrane</keyword>
<accession>A0AA86VWW7</accession>
<feature type="compositionally biased region" description="Basic and acidic residues" evidence="1">
    <location>
        <begin position="147"/>
        <end position="175"/>
    </location>
</feature>
<dbReference type="Proteomes" id="UP001189624">
    <property type="component" value="Chromosome 2"/>
</dbReference>